<sequence>MVRDAQGDADGLPPLSPDAVIVEGVTKRGKPCKVIDNTGSVPEAELAALLNDLIAQGHFGPSGVSTAGGETISIGAPQSAHVQLGEDIYRIIVLGYEARLEVF</sequence>
<dbReference type="EMBL" id="WNJL01000037">
    <property type="protein sequence ID" value="NDU43254.1"/>
    <property type="molecule type" value="Genomic_DNA"/>
</dbReference>
<comment type="caution">
    <text evidence="1">The sequence shown here is derived from an EMBL/GenBank/DDBJ whole genome shotgun (WGS) entry which is preliminary data.</text>
</comment>
<proteinExistence type="predicted"/>
<reference evidence="1" key="1">
    <citation type="submission" date="2019-11" db="EMBL/GenBank/DDBJ databases">
        <title>Acidithiobacillus ferrianus sp. nov.: a facultatively anaerobic and extremely acidophilic chemolithoautotroph.</title>
        <authorList>
            <person name="Norris P.R."/>
            <person name="Falagan C."/>
            <person name="Moya-Beltran A."/>
            <person name="Castro M."/>
            <person name="Quatrini R."/>
            <person name="Johnson D.B."/>
        </authorList>
    </citation>
    <scope>NUCLEOTIDE SEQUENCE [LARGE SCALE GENOMIC DNA]</scope>
    <source>
        <strain evidence="1">MG</strain>
    </source>
</reference>
<evidence type="ECO:0000313" key="1">
    <source>
        <dbReference type="EMBL" id="NDU43254.1"/>
    </source>
</evidence>
<gene>
    <name evidence="1" type="ORF">GL267_11605</name>
</gene>
<dbReference type="AlphaFoldDB" id="A0A845UHC8"/>
<name>A0A845UHC8_9PROT</name>
<accession>A0A845UHC8</accession>
<protein>
    <submittedName>
        <fullName evidence="1">Uncharacterized protein</fullName>
    </submittedName>
</protein>
<dbReference type="RefSeq" id="WP_163098472.1">
    <property type="nucleotide sequence ID" value="NZ_CP127523.1"/>
</dbReference>
<organism evidence="1">
    <name type="scientific">Acidithiobacillus ferrianus</name>
    <dbReference type="NCBI Taxonomy" id="2678518"/>
    <lineage>
        <taxon>Bacteria</taxon>
        <taxon>Pseudomonadati</taxon>
        <taxon>Pseudomonadota</taxon>
        <taxon>Acidithiobacillia</taxon>
        <taxon>Acidithiobacillales</taxon>
        <taxon>Acidithiobacillaceae</taxon>
        <taxon>Acidithiobacillus</taxon>
    </lineage>
</organism>